<sequence length="158" mass="17938">MNNKRMSYLSAITATLLLCSFVASAQCNELRLGKIGIHLTEQCKVAWRIIGNNVISTIDVSLPYPETCDFIRISGTNVIRVERYYDAWVVLIESHKKINFDEKEPRYDCDTKFKGLIVRDDGKVFLNPEVNGGSGCPPIDRGRLAYISLAHDYVHIRE</sequence>
<organism evidence="2 3">
    <name type="scientific">Candidatus Thiomargarita nelsonii</name>
    <dbReference type="NCBI Taxonomy" id="1003181"/>
    <lineage>
        <taxon>Bacteria</taxon>
        <taxon>Pseudomonadati</taxon>
        <taxon>Pseudomonadota</taxon>
        <taxon>Gammaproteobacteria</taxon>
        <taxon>Thiotrichales</taxon>
        <taxon>Thiotrichaceae</taxon>
        <taxon>Thiomargarita</taxon>
    </lineage>
</organism>
<evidence type="ECO:0000313" key="2">
    <source>
        <dbReference type="EMBL" id="KHD08373.1"/>
    </source>
</evidence>
<reference evidence="2 3" key="1">
    <citation type="journal article" date="2016" name="Front. Microbiol.">
        <title>Single-Cell (Meta-)Genomics of a Dimorphic Candidatus Thiomargarita nelsonii Reveals Genomic Plasticity.</title>
        <authorList>
            <person name="Flood B.E."/>
            <person name="Fliss P."/>
            <person name="Jones D.S."/>
            <person name="Dick G.J."/>
            <person name="Jain S."/>
            <person name="Kaster A.K."/>
            <person name="Winkel M."/>
            <person name="Mussmann M."/>
            <person name="Bailey J."/>
        </authorList>
    </citation>
    <scope>NUCLEOTIDE SEQUENCE [LARGE SCALE GENOMIC DNA]</scope>
    <source>
        <strain evidence="2">Hydrate Ridge</strain>
    </source>
</reference>
<dbReference type="EMBL" id="JSZA02000373">
    <property type="protein sequence ID" value="KHD08373.1"/>
    <property type="molecule type" value="Genomic_DNA"/>
</dbReference>
<comment type="caution">
    <text evidence="2">The sequence shown here is derived from an EMBL/GenBank/DDBJ whole genome shotgun (WGS) entry which is preliminary data.</text>
</comment>
<name>A0A0A6PCD9_9GAMM</name>
<protein>
    <recommendedName>
        <fullName evidence="4">Secreted protein</fullName>
    </recommendedName>
</protein>
<dbReference type="AlphaFoldDB" id="A0A0A6PCD9"/>
<feature type="signal peptide" evidence="1">
    <location>
        <begin position="1"/>
        <end position="25"/>
    </location>
</feature>
<keyword evidence="1" id="KW-0732">Signal</keyword>
<proteinExistence type="predicted"/>
<evidence type="ECO:0000256" key="1">
    <source>
        <dbReference type="SAM" id="SignalP"/>
    </source>
</evidence>
<evidence type="ECO:0008006" key="4">
    <source>
        <dbReference type="Google" id="ProtNLM"/>
    </source>
</evidence>
<feature type="chain" id="PRO_5002019681" description="Secreted protein" evidence="1">
    <location>
        <begin position="26"/>
        <end position="158"/>
    </location>
</feature>
<keyword evidence="3" id="KW-1185">Reference proteome</keyword>
<evidence type="ECO:0000313" key="3">
    <source>
        <dbReference type="Proteomes" id="UP000030428"/>
    </source>
</evidence>
<dbReference type="Proteomes" id="UP000030428">
    <property type="component" value="Unassembled WGS sequence"/>
</dbReference>
<gene>
    <name evidence="2" type="ORF">PN36_33900</name>
</gene>
<accession>A0A0A6PCD9</accession>